<proteinExistence type="predicted"/>
<dbReference type="EMBL" id="MU268395">
    <property type="protein sequence ID" value="KAH7904669.1"/>
    <property type="molecule type" value="Genomic_DNA"/>
</dbReference>
<dbReference type="Proteomes" id="UP000790377">
    <property type="component" value="Unassembled WGS sequence"/>
</dbReference>
<keyword evidence="2" id="KW-1185">Reference proteome</keyword>
<gene>
    <name evidence="1" type="ORF">BJ138DRAFT_1106622</name>
</gene>
<reference evidence="1" key="1">
    <citation type="journal article" date="2021" name="New Phytol.">
        <title>Evolutionary innovations through gain and loss of genes in the ectomycorrhizal Boletales.</title>
        <authorList>
            <person name="Wu G."/>
            <person name="Miyauchi S."/>
            <person name="Morin E."/>
            <person name="Kuo A."/>
            <person name="Drula E."/>
            <person name="Varga T."/>
            <person name="Kohler A."/>
            <person name="Feng B."/>
            <person name="Cao Y."/>
            <person name="Lipzen A."/>
            <person name="Daum C."/>
            <person name="Hundley H."/>
            <person name="Pangilinan J."/>
            <person name="Johnson J."/>
            <person name="Barry K."/>
            <person name="LaButti K."/>
            <person name="Ng V."/>
            <person name="Ahrendt S."/>
            <person name="Min B."/>
            <person name="Choi I.G."/>
            <person name="Park H."/>
            <person name="Plett J.M."/>
            <person name="Magnuson J."/>
            <person name="Spatafora J.W."/>
            <person name="Nagy L.G."/>
            <person name="Henrissat B."/>
            <person name="Grigoriev I.V."/>
            <person name="Yang Z.L."/>
            <person name="Xu J."/>
            <person name="Martin F.M."/>
        </authorList>
    </citation>
    <scope>NUCLEOTIDE SEQUENCE</scope>
    <source>
        <strain evidence="1">ATCC 28755</strain>
    </source>
</reference>
<sequence length="478" mass="49975">MVYIQQNTLRTNILENISVLFASTEVMISKAWGDTDLPFGEHSRASILLAPSAQVDTLPLIFVKSPLLTYIAIVDTDMVKPLTDPKSSGCCASRRTVSLNVGQGVYLIHFPDAFRYTYFYHTYTSTLPSPRNSFGAHSLQLAWATFDIPFEYPAVTALFFLPGTGTLSLARSAALACGSDLPASSSAGSASDASLAQRSDHPASSNGDSASGTIIAHRSDLPAPTSLNAANNVNLAHYNDLPVSSTTRELSVSESDDSIYVRPRVRFLGGNISVPAPASQSGITDIQPMDVDTPTIPAVDDPARSPTQQTSNSVAAEEGYGGELIVSLCQDNSVLNEDPGCSTGQSSTAGVAVDTIPGSSAKQIANQVAPPVLTDNTPTTTTPSVLTDNAPSITTTEAASTENAEHVVVCAENVETVGDVGVNGALDSSLSEPPAAHTVPNSPAAIENGDDLSQVLGWSNGASVPLSTDRKLKRLRVL</sequence>
<comment type="caution">
    <text evidence="1">The sequence shown here is derived from an EMBL/GenBank/DDBJ whole genome shotgun (WGS) entry which is preliminary data.</text>
</comment>
<accession>A0ACB7ZVE9</accession>
<name>A0ACB7ZVE9_9AGAM</name>
<evidence type="ECO:0000313" key="2">
    <source>
        <dbReference type="Proteomes" id="UP000790377"/>
    </source>
</evidence>
<evidence type="ECO:0000313" key="1">
    <source>
        <dbReference type="EMBL" id="KAH7904669.1"/>
    </source>
</evidence>
<protein>
    <submittedName>
        <fullName evidence="1">Uncharacterized protein</fullName>
    </submittedName>
</protein>
<organism evidence="1 2">
    <name type="scientific">Hygrophoropsis aurantiaca</name>
    <dbReference type="NCBI Taxonomy" id="72124"/>
    <lineage>
        <taxon>Eukaryota</taxon>
        <taxon>Fungi</taxon>
        <taxon>Dikarya</taxon>
        <taxon>Basidiomycota</taxon>
        <taxon>Agaricomycotina</taxon>
        <taxon>Agaricomycetes</taxon>
        <taxon>Agaricomycetidae</taxon>
        <taxon>Boletales</taxon>
        <taxon>Coniophorineae</taxon>
        <taxon>Hygrophoropsidaceae</taxon>
        <taxon>Hygrophoropsis</taxon>
    </lineage>
</organism>